<dbReference type="RefSeq" id="XP_001749913.1">
    <property type="nucleotide sequence ID" value="XM_001749861.1"/>
</dbReference>
<protein>
    <submittedName>
        <fullName evidence="2">Uncharacterized protein</fullName>
    </submittedName>
</protein>
<gene>
    <name evidence="2" type="ORF">MONBRDRAFT_29381</name>
</gene>
<accession>A9VAX5</accession>
<proteinExistence type="predicted"/>
<organism evidence="2 3">
    <name type="scientific">Monosiga brevicollis</name>
    <name type="common">Choanoflagellate</name>
    <dbReference type="NCBI Taxonomy" id="81824"/>
    <lineage>
        <taxon>Eukaryota</taxon>
        <taxon>Choanoflagellata</taxon>
        <taxon>Craspedida</taxon>
        <taxon>Salpingoecidae</taxon>
        <taxon>Monosiga</taxon>
    </lineage>
</organism>
<feature type="compositionally biased region" description="Polar residues" evidence="1">
    <location>
        <begin position="220"/>
        <end position="231"/>
    </location>
</feature>
<evidence type="ECO:0000313" key="3">
    <source>
        <dbReference type="Proteomes" id="UP000001357"/>
    </source>
</evidence>
<dbReference type="InParanoid" id="A9VAX5"/>
<reference evidence="2 3" key="1">
    <citation type="journal article" date="2008" name="Nature">
        <title>The genome of the choanoflagellate Monosiga brevicollis and the origin of metazoans.</title>
        <authorList>
            <consortium name="JGI Sequencing"/>
            <person name="King N."/>
            <person name="Westbrook M.J."/>
            <person name="Young S.L."/>
            <person name="Kuo A."/>
            <person name="Abedin M."/>
            <person name="Chapman J."/>
            <person name="Fairclough S."/>
            <person name="Hellsten U."/>
            <person name="Isogai Y."/>
            <person name="Letunic I."/>
            <person name="Marr M."/>
            <person name="Pincus D."/>
            <person name="Putnam N."/>
            <person name="Rokas A."/>
            <person name="Wright K.J."/>
            <person name="Zuzow R."/>
            <person name="Dirks W."/>
            <person name="Good M."/>
            <person name="Goodstein D."/>
            <person name="Lemons D."/>
            <person name="Li W."/>
            <person name="Lyons J.B."/>
            <person name="Morris A."/>
            <person name="Nichols S."/>
            <person name="Richter D.J."/>
            <person name="Salamov A."/>
            <person name="Bork P."/>
            <person name="Lim W.A."/>
            <person name="Manning G."/>
            <person name="Miller W.T."/>
            <person name="McGinnis W."/>
            <person name="Shapiro H."/>
            <person name="Tjian R."/>
            <person name="Grigoriev I.V."/>
            <person name="Rokhsar D."/>
        </authorList>
    </citation>
    <scope>NUCLEOTIDE SEQUENCE [LARGE SCALE GENOMIC DNA]</scope>
    <source>
        <strain evidence="3">MX1 / ATCC 50154</strain>
    </source>
</reference>
<keyword evidence="3" id="KW-1185">Reference proteome</keyword>
<name>A9VAX5_MONBE</name>
<dbReference type="EMBL" id="CH991575">
    <property type="protein sequence ID" value="EDQ85292.1"/>
    <property type="molecule type" value="Genomic_DNA"/>
</dbReference>
<dbReference type="AlphaFoldDB" id="A9VAX5"/>
<sequence length="335" mass="37538">MEEIIQINELPVAQHKSLLRLSLYATAFNPGTAAPRRLRLPKGRARTFPDLPLAVITLVPRHLYQRYPHLAINLRDGEIDGRERVTCNLRKNWKVWLRAVGMLASGALPCPCEGQASAYGHLYQPQEHYIQCPLNCTRENVHCTCGLAQFAQKLVCMFFSLPEWEAIARFDNEKNIKLQLRMLLNVSDRYFADADDHLFEENVTMPGHDKTSADARAPNSALNSDNTAHPHTNANARALRVTGPSSALELTNPNLPADEAQPDVNPRVEIDPQARFLPALPVAEPLLLGNFEGANMPEPNALPFGPDDWLPDDQAHDDHGEMEMDELIQLLQENI</sequence>
<dbReference type="Proteomes" id="UP000001357">
    <property type="component" value="Unassembled WGS sequence"/>
</dbReference>
<dbReference type="KEGG" id="mbr:MONBRDRAFT_29381"/>
<evidence type="ECO:0000256" key="1">
    <source>
        <dbReference type="SAM" id="MobiDB-lite"/>
    </source>
</evidence>
<feature type="region of interest" description="Disordered" evidence="1">
    <location>
        <begin position="206"/>
        <end position="231"/>
    </location>
</feature>
<evidence type="ECO:0000313" key="2">
    <source>
        <dbReference type="EMBL" id="EDQ85292.1"/>
    </source>
</evidence>
<dbReference type="GeneID" id="5895181"/>